<proteinExistence type="predicted"/>
<dbReference type="EMBL" id="BAABUK010000018">
    <property type="protein sequence ID" value="GAA5813743.1"/>
    <property type="molecule type" value="Genomic_DNA"/>
</dbReference>
<organism evidence="2 3">
    <name type="scientific">Mucor flavus</name>
    <dbReference type="NCBI Taxonomy" id="439312"/>
    <lineage>
        <taxon>Eukaryota</taxon>
        <taxon>Fungi</taxon>
        <taxon>Fungi incertae sedis</taxon>
        <taxon>Mucoromycota</taxon>
        <taxon>Mucoromycotina</taxon>
        <taxon>Mucoromycetes</taxon>
        <taxon>Mucorales</taxon>
        <taxon>Mucorineae</taxon>
        <taxon>Mucoraceae</taxon>
        <taxon>Mucor</taxon>
    </lineage>
</organism>
<keyword evidence="3" id="KW-1185">Reference proteome</keyword>
<dbReference type="SUPFAM" id="SSF52047">
    <property type="entry name" value="RNI-like"/>
    <property type="match status" value="1"/>
</dbReference>
<dbReference type="Gene3D" id="1.20.1280.50">
    <property type="match status" value="1"/>
</dbReference>
<reference evidence="2 3" key="1">
    <citation type="submission" date="2024-04" db="EMBL/GenBank/DDBJ databases">
        <title>genome sequences of Mucor flavus KT1a and Helicostylum pulchrum KT1b strains isolated from the surface of a dry-aged beef.</title>
        <authorList>
            <person name="Toyotome T."/>
            <person name="Hosono M."/>
            <person name="Torimaru M."/>
            <person name="Fukuda K."/>
            <person name="Mikami N."/>
        </authorList>
    </citation>
    <scope>NUCLEOTIDE SEQUENCE [LARGE SCALE GENOMIC DNA]</scope>
    <source>
        <strain evidence="2 3">KT1a</strain>
    </source>
</reference>
<name>A0ABP9Z3R7_9FUNG</name>
<gene>
    <name evidence="2" type="ORF">MFLAVUS_007230</name>
</gene>
<dbReference type="Pfam" id="PF12937">
    <property type="entry name" value="F-box-like"/>
    <property type="match status" value="1"/>
</dbReference>
<dbReference type="Proteomes" id="UP001473302">
    <property type="component" value="Unassembled WGS sequence"/>
</dbReference>
<dbReference type="SUPFAM" id="SSF81383">
    <property type="entry name" value="F-box domain"/>
    <property type="match status" value="1"/>
</dbReference>
<dbReference type="Gene3D" id="3.80.10.10">
    <property type="entry name" value="Ribonuclease Inhibitor"/>
    <property type="match status" value="1"/>
</dbReference>
<dbReference type="InterPro" id="IPR001810">
    <property type="entry name" value="F-box_dom"/>
</dbReference>
<sequence>MSSRHLFSLPLEMLWNVIQLLDPMDLSNARQSCKQLRTYCDHPSNWTSITLAPLPSSSPLGLWNLSALQPILQPHLTLIKTIKIWGVRDNIIRYLLTSCGDLENLTICSWVTLSDHAFSKQLTIPLSLRTLRLNGQQHFTSLDAATFAKLISNCPRLEEVYVTNCKIHIQAEALLDGVSLGGESLKSLVMATKRTWSSHHVTRLFQLCSSLKYLALLSDPSDTMDLSLASAMNHMPSALEKDVQYIQEREIKEFDNIIVYST</sequence>
<dbReference type="InterPro" id="IPR036047">
    <property type="entry name" value="F-box-like_dom_sf"/>
</dbReference>
<evidence type="ECO:0000259" key="1">
    <source>
        <dbReference type="PROSITE" id="PS50181"/>
    </source>
</evidence>
<dbReference type="InterPro" id="IPR032675">
    <property type="entry name" value="LRR_dom_sf"/>
</dbReference>
<accession>A0ABP9Z3R7</accession>
<dbReference type="PROSITE" id="PS50181">
    <property type="entry name" value="FBOX"/>
    <property type="match status" value="1"/>
</dbReference>
<feature type="domain" description="F-box" evidence="1">
    <location>
        <begin position="3"/>
        <end position="49"/>
    </location>
</feature>
<evidence type="ECO:0000313" key="3">
    <source>
        <dbReference type="Proteomes" id="UP001473302"/>
    </source>
</evidence>
<evidence type="ECO:0000313" key="2">
    <source>
        <dbReference type="EMBL" id="GAA5813743.1"/>
    </source>
</evidence>
<comment type="caution">
    <text evidence="2">The sequence shown here is derived from an EMBL/GenBank/DDBJ whole genome shotgun (WGS) entry which is preliminary data.</text>
</comment>
<protein>
    <recommendedName>
        <fullName evidence="1">F-box domain-containing protein</fullName>
    </recommendedName>
</protein>